<dbReference type="InterPro" id="IPR044974">
    <property type="entry name" value="Disease_R_plants"/>
</dbReference>
<dbReference type="SUPFAM" id="SSF52058">
    <property type="entry name" value="L domain-like"/>
    <property type="match status" value="2"/>
</dbReference>
<dbReference type="Pfam" id="PF23282">
    <property type="entry name" value="WHD_ROQ1"/>
    <property type="match status" value="1"/>
</dbReference>
<sequence>MACSPTTQTSPSSSSSSSSLPPWDVFLSFHGEDTRNNFTAHLYIALKQRSLSTFRDDKELERGKYISEELLNAIENSMYAVVVLSPNYAFSRWCLTELAKIIECMKKTRLIILPVFYHVDPSHVRNQKCTFAEAFDKHENDLRIVVDHLQTWRSALHKMGHISGWDLRDGDESTVIQEIVGKIHDGKLNSIVSTVSKKLVGIGSRVEKMMNSYLNIGPDDVRFVGILGMGGIGKTTLARAIYDKISSQFEASSFIPNVREESARGGLVPLQTQLLSDILMTSNIVIRDIERGSNAICQGLCRKKVLVVLDDVDQTQQLEALANRRDWFGGGSIIIITTRDKDVLIKRGFAEDEIYRAKKLDDDEALQLFSWKAFQKDLPLEGFVKLSKQIIHYHAKGLPLALEVLGRFLCRENVDFWESALRSLRQNPKKEIVDTLKISFDGLEENEQKNFLDIACYFKGEKYVDRVKSILESCDYHPNSGIEILISKSLVTISRGKLWMHDLLQEMGHEIIRRQSQGDPGKQSRLWLTNDIIRVLKNNSGTTRIEVIVQNSPPQEELHLNSDVFSEMKNLRLLKIIGNVHLSQGLSYLSTELRVMEWHGYPLKSLPTNFRPNKLVELSLCYSHIQQLWQGTKSLYKLERVDLSDSRYLVETPDFTNAPNLKRLILQGCTKLHNLHSSVGALKRLIFLNLKGCTSLTSLPCNISWDSLEILILSGCTRLWKFPETMGNMNRLRKLSLDGIALIELPSSIGHLTGLSYLSLRGCKSLLSLPNAIYGLTSLKTLALSGCSQLEEMPEGLGNLEHLEELDISETAIRQFPSSITCLQNLKMLSFQGCSGLPPTSLFKRFVTWFWGNPDTGLVLPISLSSTLCSLERLNLSYCHLKDGAIPDDLSGFSSLRRLNLSGNDFTLLPESISQLSKLSILRLTRCSRLRSLSDLPSSLVYISALDCISLETRSIKLHAWVSNEPGLTILQSNCKPRRLKDGQCDILKKRAFKNHLGWFKRSKNSNVVPKSESGFLNYNPVAS</sequence>
<evidence type="ECO:0000256" key="4">
    <source>
        <dbReference type="ARBA" id="ARBA00023027"/>
    </source>
</evidence>
<keyword evidence="1" id="KW-0433">Leucine-rich repeat</keyword>
<dbReference type="Pfam" id="PF01582">
    <property type="entry name" value="TIR"/>
    <property type="match status" value="1"/>
</dbReference>
<evidence type="ECO:0000256" key="1">
    <source>
        <dbReference type="ARBA" id="ARBA00022614"/>
    </source>
</evidence>
<gene>
    <name evidence="8" type="primary">LOC109021114</name>
</gene>
<dbReference type="SMART" id="SM00255">
    <property type="entry name" value="TIR"/>
    <property type="match status" value="1"/>
</dbReference>
<dbReference type="GeneID" id="109021114"/>
<evidence type="ECO:0000256" key="2">
    <source>
        <dbReference type="ARBA" id="ARBA00022737"/>
    </source>
</evidence>
<dbReference type="Gene3D" id="3.40.50.300">
    <property type="entry name" value="P-loop containing nucleotide triphosphate hydrolases"/>
    <property type="match status" value="1"/>
</dbReference>
<dbReference type="SUPFAM" id="SSF52540">
    <property type="entry name" value="P-loop containing nucleoside triphosphate hydrolases"/>
    <property type="match status" value="1"/>
</dbReference>
<dbReference type="InterPro" id="IPR000157">
    <property type="entry name" value="TIR_dom"/>
</dbReference>
<dbReference type="Proteomes" id="UP000235220">
    <property type="component" value="Chromosome 6"/>
</dbReference>
<dbReference type="GO" id="GO:0043531">
    <property type="term" value="F:ADP binding"/>
    <property type="evidence" value="ECO:0007669"/>
    <property type="project" value="InterPro"/>
</dbReference>
<dbReference type="KEGG" id="jre:109021114"/>
<dbReference type="InterPro" id="IPR027417">
    <property type="entry name" value="P-loop_NTPase"/>
</dbReference>
<dbReference type="FunFam" id="3.40.50.10140:FF:000007">
    <property type="entry name" value="Disease resistance protein (TIR-NBS-LRR class)"/>
    <property type="match status" value="1"/>
</dbReference>
<dbReference type="InterPro" id="IPR042197">
    <property type="entry name" value="Apaf_helical"/>
</dbReference>
<dbReference type="InterPro" id="IPR058546">
    <property type="entry name" value="RPS4B/Roq1-like_LRR"/>
</dbReference>
<dbReference type="InParanoid" id="A0A6P9EF98"/>
<feature type="domain" description="TIR" evidence="6">
    <location>
        <begin position="21"/>
        <end position="187"/>
    </location>
</feature>
<evidence type="ECO:0000259" key="6">
    <source>
        <dbReference type="PROSITE" id="PS50104"/>
    </source>
</evidence>
<keyword evidence="2" id="KW-0677">Repeat</keyword>
<feature type="region of interest" description="Disordered" evidence="5">
    <location>
        <begin position="1"/>
        <end position="20"/>
    </location>
</feature>
<dbReference type="InterPro" id="IPR058192">
    <property type="entry name" value="WHD_ROQ1-like"/>
</dbReference>
<dbReference type="PRINTS" id="PR00364">
    <property type="entry name" value="DISEASERSIST"/>
</dbReference>
<dbReference type="Gene3D" id="3.80.10.10">
    <property type="entry name" value="Ribonuclease Inhibitor"/>
    <property type="match status" value="3"/>
</dbReference>
<evidence type="ECO:0000313" key="7">
    <source>
        <dbReference type="Proteomes" id="UP000235220"/>
    </source>
</evidence>
<dbReference type="Gene3D" id="3.40.50.10140">
    <property type="entry name" value="Toll/interleukin-1 receptor homology (TIR) domain"/>
    <property type="match status" value="1"/>
</dbReference>
<dbReference type="Gene3D" id="1.10.8.430">
    <property type="entry name" value="Helical domain of apoptotic protease-activating factors"/>
    <property type="match status" value="1"/>
</dbReference>
<evidence type="ECO:0000313" key="8">
    <source>
        <dbReference type="RefSeq" id="XP_035546945.1"/>
    </source>
</evidence>
<dbReference type="Pfam" id="PF00560">
    <property type="entry name" value="LRR_1"/>
    <property type="match status" value="2"/>
</dbReference>
<dbReference type="PANTHER" id="PTHR11017">
    <property type="entry name" value="LEUCINE-RICH REPEAT-CONTAINING PROTEIN"/>
    <property type="match status" value="1"/>
</dbReference>
<dbReference type="GO" id="GO:0007165">
    <property type="term" value="P:signal transduction"/>
    <property type="evidence" value="ECO:0007669"/>
    <property type="project" value="InterPro"/>
</dbReference>
<name>A0A6P9EF98_JUGRE</name>
<dbReference type="PANTHER" id="PTHR11017:SF527">
    <property type="entry name" value="TMV RESISTANCE PROTEIN N-LIKE"/>
    <property type="match status" value="1"/>
</dbReference>
<dbReference type="OrthoDB" id="1936883at2759"/>
<dbReference type="GO" id="GO:0006952">
    <property type="term" value="P:defense response"/>
    <property type="evidence" value="ECO:0007669"/>
    <property type="project" value="InterPro"/>
</dbReference>
<reference evidence="8" key="1">
    <citation type="submission" date="2025-08" db="UniProtKB">
        <authorList>
            <consortium name="RefSeq"/>
        </authorList>
    </citation>
    <scope>IDENTIFICATION</scope>
    <source>
        <tissue evidence="8">Leaves</tissue>
    </source>
</reference>
<evidence type="ECO:0000256" key="5">
    <source>
        <dbReference type="SAM" id="MobiDB-lite"/>
    </source>
</evidence>
<dbReference type="InterPro" id="IPR002182">
    <property type="entry name" value="NB-ARC"/>
</dbReference>
<keyword evidence="7" id="KW-1185">Reference proteome</keyword>
<dbReference type="Pfam" id="PF07725">
    <property type="entry name" value="LRR_3"/>
    <property type="match status" value="1"/>
</dbReference>
<keyword evidence="4" id="KW-0520">NAD</keyword>
<keyword evidence="3" id="KW-0611">Plant defense</keyword>
<dbReference type="SUPFAM" id="SSF52200">
    <property type="entry name" value="Toll/Interleukin receptor TIR domain"/>
    <property type="match status" value="1"/>
</dbReference>
<dbReference type="Pfam" id="PF23286">
    <property type="entry name" value="LRR_13"/>
    <property type="match status" value="1"/>
</dbReference>
<evidence type="ECO:0000256" key="3">
    <source>
        <dbReference type="ARBA" id="ARBA00022821"/>
    </source>
</evidence>
<dbReference type="InterPro" id="IPR001611">
    <property type="entry name" value="Leu-rich_rpt"/>
</dbReference>
<dbReference type="SMART" id="SM00369">
    <property type="entry name" value="LRR_TYP"/>
    <property type="match status" value="5"/>
</dbReference>
<dbReference type="InterPro" id="IPR035897">
    <property type="entry name" value="Toll_tir_struct_dom_sf"/>
</dbReference>
<dbReference type="PROSITE" id="PS50104">
    <property type="entry name" value="TIR"/>
    <property type="match status" value="1"/>
</dbReference>
<protein>
    <submittedName>
        <fullName evidence="8">TMV resistance protein N-like</fullName>
    </submittedName>
</protein>
<dbReference type="AlphaFoldDB" id="A0A6P9EF98"/>
<dbReference type="RefSeq" id="XP_035546945.1">
    <property type="nucleotide sequence ID" value="XM_035691052.1"/>
</dbReference>
<accession>A0A6P9EF98</accession>
<proteinExistence type="predicted"/>
<dbReference type="InterPro" id="IPR003591">
    <property type="entry name" value="Leu-rich_rpt_typical-subtyp"/>
</dbReference>
<organism evidence="7 8">
    <name type="scientific">Juglans regia</name>
    <name type="common">English walnut</name>
    <dbReference type="NCBI Taxonomy" id="51240"/>
    <lineage>
        <taxon>Eukaryota</taxon>
        <taxon>Viridiplantae</taxon>
        <taxon>Streptophyta</taxon>
        <taxon>Embryophyta</taxon>
        <taxon>Tracheophyta</taxon>
        <taxon>Spermatophyta</taxon>
        <taxon>Magnoliopsida</taxon>
        <taxon>eudicotyledons</taxon>
        <taxon>Gunneridae</taxon>
        <taxon>Pentapetalae</taxon>
        <taxon>rosids</taxon>
        <taxon>fabids</taxon>
        <taxon>Fagales</taxon>
        <taxon>Juglandaceae</taxon>
        <taxon>Juglans</taxon>
    </lineage>
</organism>
<dbReference type="InterPro" id="IPR011713">
    <property type="entry name" value="Leu-rich_rpt_3"/>
</dbReference>
<dbReference type="Pfam" id="PF00931">
    <property type="entry name" value="NB-ARC"/>
    <property type="match status" value="1"/>
</dbReference>
<dbReference type="FunCoup" id="A0A6P9EF98">
    <property type="interactions" value="23"/>
</dbReference>
<dbReference type="InterPro" id="IPR032675">
    <property type="entry name" value="LRR_dom_sf"/>
</dbReference>